<organism evidence="1 2">
    <name type="scientific">Eruca vesicaria subsp. sativa</name>
    <name type="common">Garden rocket</name>
    <name type="synonym">Eruca sativa</name>
    <dbReference type="NCBI Taxonomy" id="29727"/>
    <lineage>
        <taxon>Eukaryota</taxon>
        <taxon>Viridiplantae</taxon>
        <taxon>Streptophyta</taxon>
        <taxon>Embryophyta</taxon>
        <taxon>Tracheophyta</taxon>
        <taxon>Spermatophyta</taxon>
        <taxon>Magnoliopsida</taxon>
        <taxon>eudicotyledons</taxon>
        <taxon>Gunneridae</taxon>
        <taxon>Pentapetalae</taxon>
        <taxon>rosids</taxon>
        <taxon>malvids</taxon>
        <taxon>Brassicales</taxon>
        <taxon>Brassicaceae</taxon>
        <taxon>Brassiceae</taxon>
        <taxon>Eruca</taxon>
    </lineage>
</organism>
<reference evidence="1 2" key="1">
    <citation type="submission" date="2022-03" db="EMBL/GenBank/DDBJ databases">
        <authorList>
            <person name="Macdonald S."/>
            <person name="Ahmed S."/>
            <person name="Newling K."/>
        </authorList>
    </citation>
    <scope>NUCLEOTIDE SEQUENCE [LARGE SCALE GENOMIC DNA]</scope>
</reference>
<name>A0ABC8JXV2_ERUVS</name>
<proteinExistence type="predicted"/>
<protein>
    <submittedName>
        <fullName evidence="1">Uncharacterized protein</fullName>
    </submittedName>
</protein>
<accession>A0ABC8JXV2</accession>
<comment type="caution">
    <text evidence="1">The sequence shown here is derived from an EMBL/GenBank/DDBJ whole genome shotgun (WGS) entry which is preliminary data.</text>
</comment>
<sequence>MGFAFINMVKDEEKALTLDGSYLGGLRLEVTMAINRSEYYGYTGHLGCKQCRIVLMERSMERFYSFPTLSFPSPENNRSSG</sequence>
<gene>
    <name evidence="1" type="ORF">ERUC_LOCUS14935</name>
</gene>
<keyword evidence="2" id="KW-1185">Reference proteome</keyword>
<dbReference type="EMBL" id="CAKOAT010140709">
    <property type="protein sequence ID" value="CAH8338629.1"/>
    <property type="molecule type" value="Genomic_DNA"/>
</dbReference>
<dbReference type="AlphaFoldDB" id="A0ABC8JXV2"/>
<dbReference type="Proteomes" id="UP001642260">
    <property type="component" value="Unassembled WGS sequence"/>
</dbReference>
<evidence type="ECO:0000313" key="1">
    <source>
        <dbReference type="EMBL" id="CAH8338629.1"/>
    </source>
</evidence>
<evidence type="ECO:0000313" key="2">
    <source>
        <dbReference type="Proteomes" id="UP001642260"/>
    </source>
</evidence>